<protein>
    <submittedName>
        <fullName evidence="1">Uncharacterized protein</fullName>
    </submittedName>
</protein>
<evidence type="ECO:0000313" key="1">
    <source>
        <dbReference type="EMBL" id="RKP14884.1"/>
    </source>
</evidence>
<organism evidence="1 2">
    <name type="scientific">Piptocephalis cylindrospora</name>
    <dbReference type="NCBI Taxonomy" id="1907219"/>
    <lineage>
        <taxon>Eukaryota</taxon>
        <taxon>Fungi</taxon>
        <taxon>Fungi incertae sedis</taxon>
        <taxon>Zoopagomycota</taxon>
        <taxon>Zoopagomycotina</taxon>
        <taxon>Zoopagomycetes</taxon>
        <taxon>Zoopagales</taxon>
        <taxon>Piptocephalidaceae</taxon>
        <taxon>Piptocephalis</taxon>
    </lineage>
</organism>
<dbReference type="EMBL" id="KZ987780">
    <property type="protein sequence ID" value="RKP14884.1"/>
    <property type="molecule type" value="Genomic_DNA"/>
</dbReference>
<keyword evidence="2" id="KW-1185">Reference proteome</keyword>
<accession>A0A4P9Y7Z1</accession>
<reference evidence="2" key="1">
    <citation type="journal article" date="2018" name="Nat. Microbiol.">
        <title>Leveraging single-cell genomics to expand the fungal tree of life.</title>
        <authorList>
            <person name="Ahrendt S.R."/>
            <person name="Quandt C.A."/>
            <person name="Ciobanu D."/>
            <person name="Clum A."/>
            <person name="Salamov A."/>
            <person name="Andreopoulos B."/>
            <person name="Cheng J.F."/>
            <person name="Woyke T."/>
            <person name="Pelin A."/>
            <person name="Henrissat B."/>
            <person name="Reynolds N.K."/>
            <person name="Benny G.L."/>
            <person name="Smith M.E."/>
            <person name="James T.Y."/>
            <person name="Grigoriev I.V."/>
        </authorList>
    </citation>
    <scope>NUCLEOTIDE SEQUENCE [LARGE SCALE GENOMIC DNA]</scope>
</reference>
<gene>
    <name evidence="1" type="ORF">BJ684DRAFT_14828</name>
</gene>
<name>A0A4P9Y7Z1_9FUNG</name>
<proteinExistence type="predicted"/>
<sequence length="218" mass="25515">MPKRTINRRLIGERSSSHGDGIIIKSCLVPNPQERAKYQGKSQRSHIVSRHRMLYRRMAVPENARSFTWIPEYDGEGAKRKGREMLVLLFPSRFSLSPAALKEQDVRGLAWINALRDVKIPRPLYRTLPYLYSLMRAHHSCPYWHILNKVLDQDAAKTPLKWAIPHRQIHTYLRIILKRVVPSSLLGRGDNQRVLMRNEEKRDHFQQFFNAGHQGIVH</sequence>
<dbReference type="Proteomes" id="UP000267251">
    <property type="component" value="Unassembled WGS sequence"/>
</dbReference>
<dbReference type="AlphaFoldDB" id="A0A4P9Y7Z1"/>
<dbReference type="Gene3D" id="1.10.132.70">
    <property type="match status" value="1"/>
</dbReference>
<evidence type="ECO:0000313" key="2">
    <source>
        <dbReference type="Proteomes" id="UP000267251"/>
    </source>
</evidence>